<evidence type="ECO:0000313" key="2">
    <source>
        <dbReference type="Proteomes" id="UP000215301"/>
    </source>
</evidence>
<dbReference type="RefSeq" id="WP_094043277.1">
    <property type="nucleotide sequence ID" value="NZ_CP116033.1"/>
</dbReference>
<reference evidence="1 2" key="1">
    <citation type="submission" date="2017-06" db="EMBL/GenBank/DDBJ databases">
        <title>Isolation and characterization of a thermophilic and butanogenic Thermoanaerobacterium thermosaccharolyticum M5 capable of efficient degradation of hemicellulose.</title>
        <authorList>
            <person name="Xin F."/>
            <person name="Jiang Y."/>
        </authorList>
    </citation>
    <scope>NUCLEOTIDE SEQUENCE [LARGE SCALE GENOMIC DNA]</scope>
    <source>
        <strain evidence="1 2">M5</strain>
    </source>
</reference>
<comment type="caution">
    <text evidence="1">The sequence shown here is derived from an EMBL/GenBank/DDBJ whole genome shotgun (WGS) entry which is preliminary data.</text>
</comment>
<name>A0A231VMR4_THETR</name>
<organism evidence="1 2">
    <name type="scientific">Thermoanaerobacterium thermosaccharolyticum</name>
    <name type="common">Clostridium thermosaccharolyticum</name>
    <dbReference type="NCBI Taxonomy" id="1517"/>
    <lineage>
        <taxon>Bacteria</taxon>
        <taxon>Bacillati</taxon>
        <taxon>Bacillota</taxon>
        <taxon>Clostridia</taxon>
        <taxon>Thermoanaerobacterales</taxon>
        <taxon>Thermoanaerobacteraceae</taxon>
        <taxon>Thermoanaerobacterium</taxon>
    </lineage>
</organism>
<dbReference type="Proteomes" id="UP000215301">
    <property type="component" value="Unassembled WGS sequence"/>
</dbReference>
<dbReference type="AlphaFoldDB" id="A0A231VMR4"/>
<accession>A0A231VMR4</accession>
<gene>
    <name evidence="1" type="ORF">CE561_00790</name>
</gene>
<evidence type="ECO:0000313" key="1">
    <source>
        <dbReference type="EMBL" id="OXT09533.1"/>
    </source>
</evidence>
<sequence length="139" mass="16998">MKVLHNIIYPEQFCSTRIYTHPEFEEELKNILEYSGYKEKFIRMYRQRLKFLQEYQNQCYKKKDWFEILKKTDGLYSMKFKGSKNLRIIFKFAGYNKQNIALLLCTFEEKNSKNNSKNSYKEAINIAEKRFDDIRELLD</sequence>
<dbReference type="EMBL" id="NKHD01000002">
    <property type="protein sequence ID" value="OXT09533.1"/>
    <property type="molecule type" value="Genomic_DNA"/>
</dbReference>
<proteinExistence type="predicted"/>
<evidence type="ECO:0008006" key="3">
    <source>
        <dbReference type="Google" id="ProtNLM"/>
    </source>
</evidence>
<protein>
    <recommendedName>
        <fullName evidence="3">Addiction module toxin RelE</fullName>
    </recommendedName>
</protein>